<dbReference type="Ensembl" id="ENSBOBT00000022545.1">
    <property type="protein sequence ID" value="ENSBOBP00000022045.1"/>
    <property type="gene ID" value="ENSBOBG00000013331.1"/>
</dbReference>
<keyword evidence="3" id="KW-1185">Reference proteome</keyword>
<reference evidence="2" key="1">
    <citation type="submission" date="2025-08" db="UniProtKB">
        <authorList>
            <consortium name="Ensembl"/>
        </authorList>
    </citation>
    <scope>IDENTIFICATION</scope>
</reference>
<sequence length="116" mass="12411">MVSVRRHLALEHIIMSSSSALRGGGHKHKPPRATRGADKVVCPQGPVGCGTDPHQKPAESRLQAAIGTRWTYSRPCPRQGHPAGCNAHHILGRFVFLATWPRGPGVQVGASCSTIH</sequence>
<evidence type="ECO:0000313" key="2">
    <source>
        <dbReference type="Ensembl" id="ENSBOBP00000022045.1"/>
    </source>
</evidence>
<dbReference type="Proteomes" id="UP000694567">
    <property type="component" value="Unplaced"/>
</dbReference>
<organism evidence="2 3">
    <name type="scientific">Bubo bubo</name>
    <name type="common">Eurasian eagle-owl</name>
    <name type="synonym">Strix bubo</name>
    <dbReference type="NCBI Taxonomy" id="30461"/>
    <lineage>
        <taxon>Eukaryota</taxon>
        <taxon>Metazoa</taxon>
        <taxon>Chordata</taxon>
        <taxon>Craniata</taxon>
        <taxon>Vertebrata</taxon>
        <taxon>Euteleostomi</taxon>
        <taxon>Archelosauria</taxon>
        <taxon>Archosauria</taxon>
        <taxon>Dinosauria</taxon>
        <taxon>Saurischia</taxon>
        <taxon>Theropoda</taxon>
        <taxon>Coelurosauria</taxon>
        <taxon>Aves</taxon>
        <taxon>Neognathae</taxon>
        <taxon>Neoaves</taxon>
        <taxon>Telluraves</taxon>
        <taxon>Strigiformes</taxon>
        <taxon>Strigidae</taxon>
        <taxon>Bubo</taxon>
    </lineage>
</organism>
<proteinExistence type="predicted"/>
<reference evidence="2" key="2">
    <citation type="submission" date="2025-09" db="UniProtKB">
        <authorList>
            <consortium name="Ensembl"/>
        </authorList>
    </citation>
    <scope>IDENTIFICATION</scope>
</reference>
<protein>
    <submittedName>
        <fullName evidence="2">Uncharacterized protein</fullName>
    </submittedName>
</protein>
<dbReference type="AlphaFoldDB" id="A0A8C0FS17"/>
<feature type="region of interest" description="Disordered" evidence="1">
    <location>
        <begin position="20"/>
        <end position="57"/>
    </location>
</feature>
<evidence type="ECO:0000313" key="3">
    <source>
        <dbReference type="Proteomes" id="UP000694567"/>
    </source>
</evidence>
<name>A0A8C0FS17_BUBBB</name>
<accession>A0A8C0FS17</accession>
<evidence type="ECO:0000256" key="1">
    <source>
        <dbReference type="SAM" id="MobiDB-lite"/>
    </source>
</evidence>